<evidence type="ECO:0000256" key="2">
    <source>
        <dbReference type="ARBA" id="ARBA00022448"/>
    </source>
</evidence>
<reference evidence="12 13" key="1">
    <citation type="submission" date="2023-04" db="EMBL/GenBank/DDBJ databases">
        <title>Genome of Basidiobolus ranarum AG-B5.</title>
        <authorList>
            <person name="Stajich J.E."/>
            <person name="Carter-House D."/>
            <person name="Gryganskyi A."/>
        </authorList>
    </citation>
    <scope>NUCLEOTIDE SEQUENCE [LARGE SCALE GENOMIC DNA]</scope>
    <source>
        <strain evidence="12 13">AG-B5</strain>
    </source>
</reference>
<comment type="subcellular location">
    <subcellularLocation>
        <location evidence="10">Nucleus</location>
    </subcellularLocation>
    <subcellularLocation>
        <location evidence="10">Cytoplasm</location>
    </subcellularLocation>
</comment>
<dbReference type="EC" id="3.4.22.-" evidence="10"/>
<evidence type="ECO:0000256" key="10">
    <source>
        <dbReference type="RuleBase" id="RU363115"/>
    </source>
</evidence>
<feature type="domain" description="Peptidase C54 catalytic" evidence="11">
    <location>
        <begin position="6"/>
        <end position="194"/>
    </location>
</feature>
<comment type="caution">
    <text evidence="12">The sequence shown here is derived from an EMBL/GenBank/DDBJ whole genome shotgun (WGS) entry which is preliminary data.</text>
</comment>
<keyword evidence="2" id="KW-0813">Transport</keyword>
<dbReference type="PANTHER" id="PTHR22624:SF49">
    <property type="entry name" value="CYSTEINE PROTEASE"/>
    <property type="match status" value="1"/>
</dbReference>
<keyword evidence="3 10" id="KW-0963">Cytoplasm</keyword>
<proteinExistence type="inferred from homology"/>
<keyword evidence="8" id="KW-0072">Autophagy</keyword>
<evidence type="ECO:0000256" key="3">
    <source>
        <dbReference type="ARBA" id="ARBA00022490"/>
    </source>
</evidence>
<keyword evidence="7" id="KW-0653">Protein transport</keyword>
<evidence type="ECO:0000256" key="4">
    <source>
        <dbReference type="ARBA" id="ARBA00022670"/>
    </source>
</evidence>
<accession>A0ABR2WH41</accession>
<dbReference type="GO" id="GO:0008233">
    <property type="term" value="F:peptidase activity"/>
    <property type="evidence" value="ECO:0007669"/>
    <property type="project" value="UniProtKB-KW"/>
</dbReference>
<evidence type="ECO:0000313" key="13">
    <source>
        <dbReference type="Proteomes" id="UP001479436"/>
    </source>
</evidence>
<evidence type="ECO:0000256" key="5">
    <source>
        <dbReference type="ARBA" id="ARBA00022801"/>
    </source>
</evidence>
<dbReference type="GO" id="GO:0006508">
    <property type="term" value="P:proteolysis"/>
    <property type="evidence" value="ECO:0007669"/>
    <property type="project" value="UniProtKB-KW"/>
</dbReference>
<dbReference type="Pfam" id="PF03416">
    <property type="entry name" value="Peptidase_C54"/>
    <property type="match status" value="1"/>
</dbReference>
<evidence type="ECO:0000259" key="11">
    <source>
        <dbReference type="Pfam" id="PF03416"/>
    </source>
</evidence>
<protein>
    <recommendedName>
        <fullName evidence="10">Cysteine protease</fullName>
        <ecNumber evidence="10">3.4.22.-</ecNumber>
    </recommendedName>
</protein>
<dbReference type="SUPFAM" id="SSF54001">
    <property type="entry name" value="Cysteine proteinases"/>
    <property type="match status" value="1"/>
</dbReference>
<keyword evidence="5 10" id="KW-0378">Hydrolase</keyword>
<comment type="similarity">
    <text evidence="1 10">Belongs to the peptidase C54 family.</text>
</comment>
<evidence type="ECO:0000256" key="7">
    <source>
        <dbReference type="ARBA" id="ARBA00022927"/>
    </source>
</evidence>
<evidence type="ECO:0000256" key="6">
    <source>
        <dbReference type="ARBA" id="ARBA00022807"/>
    </source>
</evidence>
<keyword evidence="6" id="KW-0788">Thiol protease</keyword>
<dbReference type="EMBL" id="JASJQH010001780">
    <property type="protein sequence ID" value="KAK9760809.1"/>
    <property type="molecule type" value="Genomic_DNA"/>
</dbReference>
<comment type="catalytic activity">
    <reaction evidence="9">
        <text>[protein]-C-terminal L-amino acid-glycyl-phosphatidylethanolamide + H2O = [protein]-C-terminal L-amino acid-glycine + a 1,2-diacyl-sn-glycero-3-phosphoethanolamine</text>
        <dbReference type="Rhea" id="RHEA:67548"/>
        <dbReference type="Rhea" id="RHEA-COMP:17323"/>
        <dbReference type="Rhea" id="RHEA-COMP:17324"/>
        <dbReference type="ChEBI" id="CHEBI:15377"/>
        <dbReference type="ChEBI" id="CHEBI:64612"/>
        <dbReference type="ChEBI" id="CHEBI:172940"/>
        <dbReference type="ChEBI" id="CHEBI:172941"/>
    </reaction>
    <physiologicalReaction direction="left-to-right" evidence="9">
        <dbReference type="Rhea" id="RHEA:67549"/>
    </physiologicalReaction>
</comment>
<dbReference type="InterPro" id="IPR005078">
    <property type="entry name" value="Peptidase_C54"/>
</dbReference>
<evidence type="ECO:0000256" key="8">
    <source>
        <dbReference type="ARBA" id="ARBA00023006"/>
    </source>
</evidence>
<keyword evidence="10" id="KW-0539">Nucleus</keyword>
<organism evidence="12 13">
    <name type="scientific">Basidiobolus ranarum</name>
    <dbReference type="NCBI Taxonomy" id="34480"/>
    <lineage>
        <taxon>Eukaryota</taxon>
        <taxon>Fungi</taxon>
        <taxon>Fungi incertae sedis</taxon>
        <taxon>Zoopagomycota</taxon>
        <taxon>Entomophthoromycotina</taxon>
        <taxon>Basidiobolomycetes</taxon>
        <taxon>Basidiobolales</taxon>
        <taxon>Basidiobolaceae</taxon>
        <taxon>Basidiobolus</taxon>
    </lineage>
</organism>
<evidence type="ECO:0000313" key="12">
    <source>
        <dbReference type="EMBL" id="KAK9760809.1"/>
    </source>
</evidence>
<comment type="function">
    <text evidence="10">Required for selective autophagic degradation of the nucleus (nucleophagy) as well as for mitophagy which contributes to regulate mitochondrial quantity and quality by eliminating the mitochondria to a basal level to fulfill cellular energy requirements and preventing excess ROS production.</text>
</comment>
<name>A0ABR2WH41_9FUNG</name>
<dbReference type="PANTHER" id="PTHR22624">
    <property type="entry name" value="CYSTEINE PROTEASE ATG4"/>
    <property type="match status" value="1"/>
</dbReference>
<gene>
    <name evidence="12" type="primary">ATG4_2</name>
    <name evidence="12" type="ORF">K7432_014786</name>
</gene>
<sequence length="236" mass="26570">MDDLNSKAPFSLHKFCDQGRQLGKNIGEWFGPFTASQAMKSLVSSYDPLNLGVYVATDGVIYKDQIRMLTLDTRGNQKPLLVLLPTRLGINTLNPIYFPAIKGLLDLPQSLGIAGGKPSASLYFLAYEGDSLYYLDPHYPRSAIPKKPTDRLTNEELSTYHCNDVRTIHIQKIDPCMLFGFFCRDQAEINSFLQRIEEVNTVCEAPILAVARETPMYLSDEDLDTFEEGFEMLNSI</sequence>
<dbReference type="InterPro" id="IPR046792">
    <property type="entry name" value="Peptidase_C54_cat"/>
</dbReference>
<keyword evidence="13" id="KW-1185">Reference proteome</keyword>
<evidence type="ECO:0000256" key="9">
    <source>
        <dbReference type="ARBA" id="ARBA00029362"/>
    </source>
</evidence>
<dbReference type="Proteomes" id="UP001479436">
    <property type="component" value="Unassembled WGS sequence"/>
</dbReference>
<dbReference type="InterPro" id="IPR038765">
    <property type="entry name" value="Papain-like_cys_pep_sf"/>
</dbReference>
<keyword evidence="4 10" id="KW-0645">Protease</keyword>
<evidence type="ECO:0000256" key="1">
    <source>
        <dbReference type="ARBA" id="ARBA00010958"/>
    </source>
</evidence>